<dbReference type="PANTHER" id="PTHR48106:SF18">
    <property type="entry name" value="QUINONE OXIDOREDUCTASE PIG3"/>
    <property type="match status" value="1"/>
</dbReference>
<dbReference type="Proteomes" id="UP000679307">
    <property type="component" value="Chromosome"/>
</dbReference>
<dbReference type="Pfam" id="PF13602">
    <property type="entry name" value="ADH_zinc_N_2"/>
    <property type="match status" value="1"/>
</dbReference>
<sequence length="306" mass="30740">MQWIATRPGDLDVLSFEEVEVPAPGPGEVTIEVRAAGVNPADHKHVARGGEFPRGVGYEVAGVLTALGLDTEIATGGGAVGDEVVAFRVQGGWATSLTVAAADVLAKPAGLGWAEAANLLLAGATAAEMLHVTGCAAGETVLAHGASGAVGVSLLQQAAALGVRVVGTASEARAGEVERFGGVPVAYGPGLADRVRALAPDGVVAALDCVGTDEAVETSLELVADRDRIVTIAAQHRAEADGIRVIGGTMPASKTFRDAVRADLLAQAGDGRLVVPVARTYPLADALDAARLLQAGHPGGKLALLP</sequence>
<gene>
    <name evidence="4" type="ORF">ENKNEFLB_01209</name>
</gene>
<evidence type="ECO:0000259" key="3">
    <source>
        <dbReference type="SMART" id="SM00829"/>
    </source>
</evidence>
<dbReference type="EC" id="1.3.1.103" evidence="4"/>
<reference evidence="4 5" key="1">
    <citation type="submission" date="2021-05" db="EMBL/GenBank/DDBJ databases">
        <title>Complete genome of Nocardioides aquaticus KCTC 9944T isolated from meromictic and hypersaline Ekho Lake, Antarctica.</title>
        <authorList>
            <person name="Hwang K."/>
            <person name="Kim K.M."/>
            <person name="Choe H."/>
        </authorList>
    </citation>
    <scope>NUCLEOTIDE SEQUENCE [LARGE SCALE GENOMIC DNA]</scope>
    <source>
        <strain evidence="4 5">KCTC 9944</strain>
    </source>
</reference>
<name>A0ABX8EEB8_9ACTN</name>
<dbReference type="GO" id="GO:0102523">
    <property type="term" value="F:2-chloroacrylate reductase activity"/>
    <property type="evidence" value="ECO:0007669"/>
    <property type="project" value="UniProtKB-EC"/>
</dbReference>
<feature type="domain" description="Enoyl reductase (ER)" evidence="3">
    <location>
        <begin position="9"/>
        <end position="304"/>
    </location>
</feature>
<protein>
    <submittedName>
        <fullName evidence="4">2-haloacrylate reductase</fullName>
        <ecNumber evidence="4">1.3.1.103</ecNumber>
    </submittedName>
</protein>
<evidence type="ECO:0000256" key="2">
    <source>
        <dbReference type="ARBA" id="ARBA00023002"/>
    </source>
</evidence>
<dbReference type="EMBL" id="CP075371">
    <property type="protein sequence ID" value="QVT78831.1"/>
    <property type="molecule type" value="Genomic_DNA"/>
</dbReference>
<keyword evidence="5" id="KW-1185">Reference proteome</keyword>
<keyword evidence="1" id="KW-0521">NADP</keyword>
<evidence type="ECO:0000313" key="4">
    <source>
        <dbReference type="EMBL" id="QVT78831.1"/>
    </source>
</evidence>
<organism evidence="4 5">
    <name type="scientific">Nocardioides aquaticus</name>
    <dbReference type="NCBI Taxonomy" id="160826"/>
    <lineage>
        <taxon>Bacteria</taxon>
        <taxon>Bacillati</taxon>
        <taxon>Actinomycetota</taxon>
        <taxon>Actinomycetes</taxon>
        <taxon>Propionibacteriales</taxon>
        <taxon>Nocardioidaceae</taxon>
        <taxon>Nocardioides</taxon>
    </lineage>
</organism>
<dbReference type="Pfam" id="PF08240">
    <property type="entry name" value="ADH_N"/>
    <property type="match status" value="1"/>
</dbReference>
<evidence type="ECO:0000313" key="5">
    <source>
        <dbReference type="Proteomes" id="UP000679307"/>
    </source>
</evidence>
<dbReference type="InterPro" id="IPR013154">
    <property type="entry name" value="ADH-like_N"/>
</dbReference>
<dbReference type="SMART" id="SM00829">
    <property type="entry name" value="PKS_ER"/>
    <property type="match status" value="1"/>
</dbReference>
<dbReference type="CDD" id="cd05289">
    <property type="entry name" value="MDR_like_2"/>
    <property type="match status" value="1"/>
</dbReference>
<dbReference type="PANTHER" id="PTHR48106">
    <property type="entry name" value="QUINONE OXIDOREDUCTASE PIG3-RELATED"/>
    <property type="match status" value="1"/>
</dbReference>
<accession>A0ABX8EEB8</accession>
<evidence type="ECO:0000256" key="1">
    <source>
        <dbReference type="ARBA" id="ARBA00022857"/>
    </source>
</evidence>
<dbReference type="RefSeq" id="WP_246535861.1">
    <property type="nucleotide sequence ID" value="NZ_BAAAHS010000004.1"/>
</dbReference>
<keyword evidence="2 4" id="KW-0560">Oxidoreductase</keyword>
<dbReference type="InterPro" id="IPR020843">
    <property type="entry name" value="ER"/>
</dbReference>
<proteinExistence type="predicted"/>